<feature type="compositionally biased region" description="Basic and acidic residues" evidence="1">
    <location>
        <begin position="90"/>
        <end position="107"/>
    </location>
</feature>
<dbReference type="EMBL" id="QGKX02001290">
    <property type="protein sequence ID" value="KAF3539963.1"/>
    <property type="molecule type" value="Genomic_DNA"/>
</dbReference>
<proteinExistence type="predicted"/>
<name>A0A8S9QIZ7_BRACR</name>
<evidence type="ECO:0000256" key="1">
    <source>
        <dbReference type="SAM" id="MobiDB-lite"/>
    </source>
</evidence>
<comment type="caution">
    <text evidence="2">The sequence shown here is derived from an EMBL/GenBank/DDBJ whole genome shotgun (WGS) entry which is preliminary data.</text>
</comment>
<organism evidence="2 3">
    <name type="scientific">Brassica cretica</name>
    <name type="common">Mustard</name>
    <dbReference type="NCBI Taxonomy" id="69181"/>
    <lineage>
        <taxon>Eukaryota</taxon>
        <taxon>Viridiplantae</taxon>
        <taxon>Streptophyta</taxon>
        <taxon>Embryophyta</taxon>
        <taxon>Tracheophyta</taxon>
        <taxon>Spermatophyta</taxon>
        <taxon>Magnoliopsida</taxon>
        <taxon>eudicotyledons</taxon>
        <taxon>Gunneridae</taxon>
        <taxon>Pentapetalae</taxon>
        <taxon>rosids</taxon>
        <taxon>malvids</taxon>
        <taxon>Brassicales</taxon>
        <taxon>Brassicaceae</taxon>
        <taxon>Brassiceae</taxon>
        <taxon>Brassica</taxon>
    </lineage>
</organism>
<accession>A0A8S9QIZ7</accession>
<dbReference type="Proteomes" id="UP000712600">
    <property type="component" value="Unassembled WGS sequence"/>
</dbReference>
<sequence>MQVDPFKAADTSETEKESGGGGDLPAKEKLTFTAPERKSRLGLDVRAMEKRESAKSQGEFKVPKKPAVSVSASMDEDDRSGVSGIDDGGDNSRPDHSSRRYRDKFSRSETPQESTVTTEKAAASDVSQFIQIMKP</sequence>
<feature type="region of interest" description="Disordered" evidence="1">
    <location>
        <begin position="1"/>
        <end position="135"/>
    </location>
</feature>
<feature type="compositionally biased region" description="Basic and acidic residues" evidence="1">
    <location>
        <begin position="25"/>
        <end position="54"/>
    </location>
</feature>
<feature type="compositionally biased region" description="Polar residues" evidence="1">
    <location>
        <begin position="108"/>
        <end position="118"/>
    </location>
</feature>
<evidence type="ECO:0000313" key="3">
    <source>
        <dbReference type="Proteomes" id="UP000712600"/>
    </source>
</evidence>
<dbReference type="AlphaFoldDB" id="A0A8S9QIZ7"/>
<feature type="compositionally biased region" description="Polar residues" evidence="1">
    <location>
        <begin position="125"/>
        <end position="135"/>
    </location>
</feature>
<gene>
    <name evidence="2" type="ORF">F2Q69_00018731</name>
</gene>
<reference evidence="2" key="1">
    <citation type="submission" date="2019-12" db="EMBL/GenBank/DDBJ databases">
        <title>Genome sequencing and annotation of Brassica cretica.</title>
        <authorList>
            <person name="Studholme D.J."/>
            <person name="Sarris P."/>
        </authorList>
    </citation>
    <scope>NUCLEOTIDE SEQUENCE</scope>
    <source>
        <strain evidence="2">PFS-109/04</strain>
        <tissue evidence="2">Leaf</tissue>
    </source>
</reference>
<evidence type="ECO:0000313" key="2">
    <source>
        <dbReference type="EMBL" id="KAF3539963.1"/>
    </source>
</evidence>
<protein>
    <submittedName>
        <fullName evidence="2">Uncharacterized protein</fullName>
    </submittedName>
</protein>